<evidence type="ECO:0000313" key="2">
    <source>
        <dbReference type="EMBL" id="MDD9206695.1"/>
    </source>
</evidence>
<keyword evidence="3" id="KW-1185">Reference proteome</keyword>
<reference evidence="2" key="1">
    <citation type="submission" date="2023-02" db="EMBL/GenBank/DDBJ databases">
        <title>Georgenia sp.10Sc9-8, isolated from a soil sample collected from the Taklamakan desert.</title>
        <authorList>
            <person name="Liu S."/>
        </authorList>
    </citation>
    <scope>NUCLEOTIDE SEQUENCE</scope>
    <source>
        <strain evidence="2">10Sc9-8</strain>
    </source>
</reference>
<dbReference type="Proteomes" id="UP001165561">
    <property type="component" value="Unassembled WGS sequence"/>
</dbReference>
<feature type="domain" description="DUF4440" evidence="1">
    <location>
        <begin position="12"/>
        <end position="97"/>
    </location>
</feature>
<sequence length="113" mass="12267">MLTLESLMASERELAAGRGDVFRRVLAPDAIVVVPGAVLTAEECVRAMDDSAGWDLTTVEDARLIEVAPGCATVVYTFEGVRADTRYTAVLASTYAERDGEVRLVLHQQTPLR</sequence>
<dbReference type="Pfam" id="PF14534">
    <property type="entry name" value="DUF4440"/>
    <property type="match status" value="1"/>
</dbReference>
<dbReference type="InterPro" id="IPR027843">
    <property type="entry name" value="DUF4440"/>
</dbReference>
<evidence type="ECO:0000313" key="3">
    <source>
        <dbReference type="Proteomes" id="UP001165561"/>
    </source>
</evidence>
<proteinExistence type="predicted"/>
<dbReference type="InterPro" id="IPR032710">
    <property type="entry name" value="NTF2-like_dom_sf"/>
</dbReference>
<gene>
    <name evidence="2" type="ORF">PU560_09485</name>
</gene>
<organism evidence="2 3">
    <name type="scientific">Georgenia halotolerans</name>
    <dbReference type="NCBI Taxonomy" id="3028317"/>
    <lineage>
        <taxon>Bacteria</taxon>
        <taxon>Bacillati</taxon>
        <taxon>Actinomycetota</taxon>
        <taxon>Actinomycetes</taxon>
        <taxon>Micrococcales</taxon>
        <taxon>Bogoriellaceae</taxon>
        <taxon>Georgenia</taxon>
    </lineage>
</organism>
<comment type="caution">
    <text evidence="2">The sequence shown here is derived from an EMBL/GenBank/DDBJ whole genome shotgun (WGS) entry which is preliminary data.</text>
</comment>
<accession>A0ABT5TZZ1</accession>
<protein>
    <submittedName>
        <fullName evidence="2">DUF4440 domain-containing protein</fullName>
    </submittedName>
</protein>
<name>A0ABT5TZZ1_9MICO</name>
<dbReference type="SUPFAM" id="SSF54427">
    <property type="entry name" value="NTF2-like"/>
    <property type="match status" value="1"/>
</dbReference>
<evidence type="ECO:0000259" key="1">
    <source>
        <dbReference type="Pfam" id="PF14534"/>
    </source>
</evidence>
<dbReference type="EMBL" id="JARACI010000954">
    <property type="protein sequence ID" value="MDD9206695.1"/>
    <property type="molecule type" value="Genomic_DNA"/>
</dbReference>